<feature type="transmembrane region" description="Helical" evidence="1">
    <location>
        <begin position="183"/>
        <end position="202"/>
    </location>
</feature>
<feature type="transmembrane region" description="Helical" evidence="1">
    <location>
        <begin position="158"/>
        <end position="177"/>
    </location>
</feature>
<comment type="caution">
    <text evidence="2">The sequence shown here is derived from an EMBL/GenBank/DDBJ whole genome shotgun (WGS) entry which is preliminary data.</text>
</comment>
<dbReference type="EMBL" id="QQWG01000027">
    <property type="protein sequence ID" value="RRG19075.1"/>
    <property type="molecule type" value="Genomic_DNA"/>
</dbReference>
<feature type="transmembrane region" description="Helical" evidence="1">
    <location>
        <begin position="365"/>
        <end position="386"/>
    </location>
</feature>
<sequence length="425" mass="50425">MIFQLAVKLKDLFLEKIFMLLAIDKIFQFTSQLLVVFIYREYIGLSNFANYIFALVFFTVISTVSSLGMDRLLLEKFSIERKLSKWNELLFSSIFYKIIFSIIIIIIVKLFSPYTTSYYGPEFSAILYILSFGLIGQSYMLIDAYCQAKKINIITVKSRITVVIFINLVRFAIVYYIDDSFTLFLWTFPIEQALYFFFSFIYGKRYFSELYKYVNFTYESKFLKDGFRYTFSILLMLFQLKYVFSFIKVNMSQEFYNYFSIVSNFCDISFSIPALLSLYYRPDLARFYFSDKEIFKKHFFSFLTNMVSMSIIVVIAIAFVLFLIFTFSYDLDLLYSLPLYVYLLTIPLFYLSFVIQVFQITSNNLNYFMMTAIMGSVIMLGFLNFIKLFNYNSILIITAYLLAFFLAQIVIPLLLHRKDLNFLKH</sequence>
<evidence type="ECO:0008006" key="4">
    <source>
        <dbReference type="Google" id="ProtNLM"/>
    </source>
</evidence>
<keyword evidence="1" id="KW-1133">Transmembrane helix</keyword>
<feature type="transmembrane region" description="Helical" evidence="1">
    <location>
        <begin position="123"/>
        <end position="146"/>
    </location>
</feature>
<keyword evidence="1" id="KW-0812">Transmembrane</keyword>
<evidence type="ECO:0000313" key="2">
    <source>
        <dbReference type="EMBL" id="RRG19075.1"/>
    </source>
</evidence>
<gene>
    <name evidence="2" type="ORF">DWB61_16945</name>
</gene>
<evidence type="ECO:0000313" key="3">
    <source>
        <dbReference type="Proteomes" id="UP000285794"/>
    </source>
</evidence>
<feature type="transmembrane region" description="Helical" evidence="1">
    <location>
        <begin position="339"/>
        <end position="358"/>
    </location>
</feature>
<feature type="transmembrane region" description="Helical" evidence="1">
    <location>
        <begin position="89"/>
        <end position="111"/>
    </location>
</feature>
<feature type="transmembrane region" description="Helical" evidence="1">
    <location>
        <begin position="392"/>
        <end position="415"/>
    </location>
</feature>
<accession>A0A425XWR0</accession>
<reference evidence="2 3" key="1">
    <citation type="submission" date="2018-07" db="EMBL/GenBank/DDBJ databases">
        <title>Draft genome sequence of Ancylomarina sp. M1P.</title>
        <authorList>
            <person name="Yadav S."/>
            <person name="Villanueva L."/>
            <person name="Damste J.S.S."/>
        </authorList>
    </citation>
    <scope>NUCLEOTIDE SEQUENCE [LARGE SCALE GENOMIC DNA]</scope>
    <source>
        <strain evidence="2 3">M1P</strain>
    </source>
</reference>
<feature type="transmembrane region" description="Helical" evidence="1">
    <location>
        <begin position="17"/>
        <end position="39"/>
    </location>
</feature>
<feature type="transmembrane region" description="Helical" evidence="1">
    <location>
        <begin position="299"/>
        <end position="327"/>
    </location>
</feature>
<keyword evidence="1" id="KW-0472">Membrane</keyword>
<dbReference type="AlphaFoldDB" id="A0A425XWR0"/>
<feature type="transmembrane region" description="Helical" evidence="1">
    <location>
        <begin position="51"/>
        <end position="69"/>
    </location>
</feature>
<keyword evidence="3" id="KW-1185">Reference proteome</keyword>
<proteinExistence type="predicted"/>
<feature type="transmembrane region" description="Helical" evidence="1">
    <location>
        <begin position="229"/>
        <end position="249"/>
    </location>
</feature>
<feature type="transmembrane region" description="Helical" evidence="1">
    <location>
        <begin position="255"/>
        <end position="279"/>
    </location>
</feature>
<protein>
    <recommendedName>
        <fullName evidence="4">Polysaccharide biosynthesis protein</fullName>
    </recommendedName>
</protein>
<evidence type="ECO:0000256" key="1">
    <source>
        <dbReference type="SAM" id="Phobius"/>
    </source>
</evidence>
<dbReference type="Proteomes" id="UP000285794">
    <property type="component" value="Unassembled WGS sequence"/>
</dbReference>
<dbReference type="RefSeq" id="WP_125032093.1">
    <property type="nucleotide sequence ID" value="NZ_JAPXVP010000024.1"/>
</dbReference>
<name>A0A425XWR0_9BACT</name>
<organism evidence="2 3">
    <name type="scientific">Ancylomarina euxinus</name>
    <dbReference type="NCBI Taxonomy" id="2283627"/>
    <lineage>
        <taxon>Bacteria</taxon>
        <taxon>Pseudomonadati</taxon>
        <taxon>Bacteroidota</taxon>
        <taxon>Bacteroidia</taxon>
        <taxon>Marinilabiliales</taxon>
        <taxon>Marinifilaceae</taxon>
        <taxon>Ancylomarina</taxon>
    </lineage>
</organism>